<evidence type="ECO:0000256" key="9">
    <source>
        <dbReference type="ARBA" id="ARBA00048540"/>
    </source>
</evidence>
<dbReference type="GO" id="GO:0046872">
    <property type="term" value="F:metal ion binding"/>
    <property type="evidence" value="ECO:0007669"/>
    <property type="project" value="UniProtKB-UniRule"/>
</dbReference>
<name>A0A1I5EK08_9RHOB</name>
<organism evidence="12 13">
    <name type="scientific">Roseovarius lutimaris</name>
    <dbReference type="NCBI Taxonomy" id="1005928"/>
    <lineage>
        <taxon>Bacteria</taxon>
        <taxon>Pseudomonadati</taxon>
        <taxon>Pseudomonadota</taxon>
        <taxon>Alphaproteobacteria</taxon>
        <taxon>Rhodobacterales</taxon>
        <taxon>Roseobacteraceae</taxon>
        <taxon>Roseovarius</taxon>
    </lineage>
</organism>
<feature type="binding site" evidence="11">
    <location>
        <position position="156"/>
    </location>
    <ligand>
        <name>Mg(2+)</name>
        <dbReference type="ChEBI" id="CHEBI:18420"/>
    </ligand>
</feature>
<dbReference type="GO" id="GO:0016740">
    <property type="term" value="F:transferase activity"/>
    <property type="evidence" value="ECO:0007669"/>
    <property type="project" value="UniProtKB-UniRule"/>
</dbReference>
<evidence type="ECO:0000256" key="4">
    <source>
        <dbReference type="ARBA" id="ARBA00022679"/>
    </source>
</evidence>
<comment type="similarity">
    <text evidence="10">Belongs to the ApbE family.</text>
</comment>
<dbReference type="PANTHER" id="PTHR30040:SF2">
    <property type="entry name" value="FAD:PROTEIN FMN TRANSFERASE"/>
    <property type="match status" value="1"/>
</dbReference>
<evidence type="ECO:0000256" key="8">
    <source>
        <dbReference type="ARBA" id="ARBA00031306"/>
    </source>
</evidence>
<dbReference type="InterPro" id="IPR003374">
    <property type="entry name" value="ApbE-like_sf"/>
</dbReference>
<reference evidence="13" key="1">
    <citation type="submission" date="2016-10" db="EMBL/GenBank/DDBJ databases">
        <authorList>
            <person name="Varghese N."/>
            <person name="Submissions S."/>
        </authorList>
    </citation>
    <scope>NUCLEOTIDE SEQUENCE [LARGE SCALE GENOMIC DNA]</scope>
    <source>
        <strain evidence="13">DSM 28463</strain>
    </source>
</reference>
<evidence type="ECO:0000256" key="7">
    <source>
        <dbReference type="ARBA" id="ARBA00022842"/>
    </source>
</evidence>
<evidence type="ECO:0000256" key="1">
    <source>
        <dbReference type="ARBA" id="ARBA00011955"/>
    </source>
</evidence>
<gene>
    <name evidence="12" type="ORF">SAMN04487859_11646</name>
</gene>
<evidence type="ECO:0000313" key="13">
    <source>
        <dbReference type="Proteomes" id="UP000198599"/>
    </source>
</evidence>
<evidence type="ECO:0000256" key="6">
    <source>
        <dbReference type="ARBA" id="ARBA00022827"/>
    </source>
</evidence>
<dbReference type="AlphaFoldDB" id="A0A1I5EK08"/>
<feature type="binding site" evidence="11">
    <location>
        <position position="270"/>
    </location>
    <ligand>
        <name>Mg(2+)</name>
        <dbReference type="ChEBI" id="CHEBI:18420"/>
    </ligand>
</feature>
<dbReference type="STRING" id="1005928.SAMN04487859_11646"/>
<keyword evidence="5 10" id="KW-0479">Metal-binding</keyword>
<evidence type="ECO:0000313" key="12">
    <source>
        <dbReference type="EMBL" id="SFO11673.1"/>
    </source>
</evidence>
<proteinExistence type="inferred from homology"/>
<dbReference type="EC" id="2.7.1.180" evidence="1 10"/>
<evidence type="ECO:0000256" key="3">
    <source>
        <dbReference type="ARBA" id="ARBA00022630"/>
    </source>
</evidence>
<evidence type="ECO:0000256" key="2">
    <source>
        <dbReference type="ARBA" id="ARBA00016337"/>
    </source>
</evidence>
<feature type="binding site" evidence="11">
    <location>
        <position position="274"/>
    </location>
    <ligand>
        <name>Mg(2+)</name>
        <dbReference type="ChEBI" id="CHEBI:18420"/>
    </ligand>
</feature>
<evidence type="ECO:0000256" key="11">
    <source>
        <dbReference type="PIRSR" id="PIRSR006268-2"/>
    </source>
</evidence>
<keyword evidence="13" id="KW-1185">Reference proteome</keyword>
<keyword evidence="3 10" id="KW-0285">Flavoprotein</keyword>
<evidence type="ECO:0000256" key="10">
    <source>
        <dbReference type="PIRNR" id="PIRNR006268"/>
    </source>
</evidence>
<keyword evidence="6 10" id="KW-0274">FAD</keyword>
<dbReference type="EMBL" id="FOVP01000016">
    <property type="protein sequence ID" value="SFO11673.1"/>
    <property type="molecule type" value="Genomic_DNA"/>
</dbReference>
<comment type="cofactor">
    <cofactor evidence="11">
        <name>Mg(2+)</name>
        <dbReference type="ChEBI" id="CHEBI:18420"/>
    </cofactor>
    <cofactor evidence="11">
        <name>Mn(2+)</name>
        <dbReference type="ChEBI" id="CHEBI:29035"/>
    </cofactor>
    <text evidence="11">Magnesium. Can also use manganese.</text>
</comment>
<evidence type="ECO:0000256" key="5">
    <source>
        <dbReference type="ARBA" id="ARBA00022723"/>
    </source>
</evidence>
<dbReference type="Gene3D" id="3.10.520.10">
    <property type="entry name" value="ApbE-like domains"/>
    <property type="match status" value="1"/>
</dbReference>
<dbReference type="SUPFAM" id="SSF143631">
    <property type="entry name" value="ApbE-like"/>
    <property type="match status" value="1"/>
</dbReference>
<keyword evidence="7 10" id="KW-0460">Magnesium</keyword>
<dbReference type="InterPro" id="IPR024932">
    <property type="entry name" value="ApbE"/>
</dbReference>
<comment type="catalytic activity">
    <reaction evidence="9 10">
        <text>L-threonyl-[protein] + FAD = FMN-L-threonyl-[protein] + AMP + H(+)</text>
        <dbReference type="Rhea" id="RHEA:36847"/>
        <dbReference type="Rhea" id="RHEA-COMP:11060"/>
        <dbReference type="Rhea" id="RHEA-COMP:11061"/>
        <dbReference type="ChEBI" id="CHEBI:15378"/>
        <dbReference type="ChEBI" id="CHEBI:30013"/>
        <dbReference type="ChEBI" id="CHEBI:57692"/>
        <dbReference type="ChEBI" id="CHEBI:74257"/>
        <dbReference type="ChEBI" id="CHEBI:456215"/>
        <dbReference type="EC" id="2.7.1.180"/>
    </reaction>
</comment>
<keyword evidence="12" id="KW-0449">Lipoprotein</keyword>
<accession>A0A1I5EK08</accession>
<sequence length="311" mass="33886">MLKTPTELTRHTLSGPTMGTRWSAQFHAHEARDRAPIEAALAASVALVNQQMSTWKPDSDLMRLNRAPVGEWVAVPRELRTVLMRAVEIGRFSEGAFDIAMGDAVAAWGFGAQEHDTDAMRRALIQPRPQAHEALELDHATQRVRKCAPLTLDLSGIAKGFGVDQMVAVLARFGIEHALVGLDGELRAIGQRPEGKPWTVALEKPDYEARAPLSILELRDSALATSGDYRHWVDLGTQRLSHTMDPSRGGPVLGAAASVTVLAETCMDADAWATAFMVMGKERAKSLARNHGLSAIFVERDGATFRQTHIG</sequence>
<dbReference type="PANTHER" id="PTHR30040">
    <property type="entry name" value="THIAMINE BIOSYNTHESIS LIPOPROTEIN APBE"/>
    <property type="match status" value="1"/>
</dbReference>
<dbReference type="RefSeq" id="WP_092840296.1">
    <property type="nucleotide sequence ID" value="NZ_FOVP01000016.1"/>
</dbReference>
<dbReference type="Proteomes" id="UP000198599">
    <property type="component" value="Unassembled WGS sequence"/>
</dbReference>
<dbReference type="OrthoDB" id="9778595at2"/>
<protein>
    <recommendedName>
        <fullName evidence="2 10">FAD:protein FMN transferase</fullName>
        <ecNumber evidence="1 10">2.7.1.180</ecNumber>
    </recommendedName>
    <alternativeName>
        <fullName evidence="8 10">Flavin transferase</fullName>
    </alternativeName>
</protein>
<dbReference type="PIRSF" id="PIRSF006268">
    <property type="entry name" value="ApbE"/>
    <property type="match status" value="1"/>
</dbReference>
<dbReference type="Pfam" id="PF02424">
    <property type="entry name" value="ApbE"/>
    <property type="match status" value="1"/>
</dbReference>
<keyword evidence="4 10" id="KW-0808">Transferase</keyword>